<keyword evidence="1" id="KW-0732">Signal</keyword>
<comment type="caution">
    <text evidence="2">The sequence shown here is derived from an EMBL/GenBank/DDBJ whole genome shotgun (WGS) entry which is preliminary data.</text>
</comment>
<proteinExistence type="predicted"/>
<gene>
    <name evidence="2" type="ORF">IC620_13375</name>
</gene>
<name>A0A926N6N6_9BACL</name>
<organism evidence="2 3">
    <name type="scientific">Polycladospora coralii</name>
    <dbReference type="NCBI Taxonomy" id="2771432"/>
    <lineage>
        <taxon>Bacteria</taxon>
        <taxon>Bacillati</taxon>
        <taxon>Bacillota</taxon>
        <taxon>Bacilli</taxon>
        <taxon>Bacillales</taxon>
        <taxon>Thermoactinomycetaceae</taxon>
        <taxon>Polycladospora</taxon>
    </lineage>
</organism>
<reference evidence="3" key="1">
    <citation type="submission" date="2022-10" db="EMBL/GenBank/DDBJ databases">
        <title>A novel bacterium of genus Hazenella, isolated from South China Sea.</title>
        <authorList>
            <person name="Huang H."/>
            <person name="Mo K."/>
            <person name="Hu Y."/>
        </authorList>
    </citation>
    <scope>NUCLEOTIDE SEQUENCE [LARGE SCALE GENOMIC DNA]</scope>
    <source>
        <strain evidence="3">IB182357</strain>
    </source>
</reference>
<feature type="signal peptide" evidence="1">
    <location>
        <begin position="1"/>
        <end position="17"/>
    </location>
</feature>
<dbReference type="Proteomes" id="UP000661691">
    <property type="component" value="Unassembled WGS sequence"/>
</dbReference>
<dbReference type="RefSeq" id="WP_191142455.1">
    <property type="nucleotide sequence ID" value="NZ_JACXAH010000022.1"/>
</dbReference>
<protein>
    <recommendedName>
        <fullName evidence="4">DUF4296 domain-containing protein</fullName>
    </recommendedName>
</protein>
<keyword evidence="3" id="KW-1185">Reference proteome</keyword>
<sequence length="172" mass="19801">MLLIFMLMILTSCQSSGEEVPVQDKSTRVVQDIFKHHYSVSLHQFGMIMKKLGSAQTVEDLFYANGMVDGYLTSSSLFVPGMTLNESGLNQIVDPSIREDVLTLFKNKKAYLQDLKRLLDKKDLSGIQERKDKFNDIYKLERQLNDDRIVTGKDNEKYKEQLAQLSEMIRVK</sequence>
<evidence type="ECO:0008006" key="4">
    <source>
        <dbReference type="Google" id="ProtNLM"/>
    </source>
</evidence>
<evidence type="ECO:0000313" key="2">
    <source>
        <dbReference type="EMBL" id="MBD1373339.1"/>
    </source>
</evidence>
<feature type="chain" id="PRO_5037150713" description="DUF4296 domain-containing protein" evidence="1">
    <location>
        <begin position="18"/>
        <end position="172"/>
    </location>
</feature>
<evidence type="ECO:0000313" key="3">
    <source>
        <dbReference type="Proteomes" id="UP000661691"/>
    </source>
</evidence>
<dbReference type="EMBL" id="JACXAH010000022">
    <property type="protein sequence ID" value="MBD1373339.1"/>
    <property type="molecule type" value="Genomic_DNA"/>
</dbReference>
<dbReference type="AlphaFoldDB" id="A0A926N6N6"/>
<accession>A0A926N6N6</accession>
<evidence type="ECO:0000256" key="1">
    <source>
        <dbReference type="SAM" id="SignalP"/>
    </source>
</evidence>